<dbReference type="CDD" id="cd02612">
    <property type="entry name" value="HAD_PGPPase"/>
    <property type="match status" value="1"/>
</dbReference>
<accession>A0A2C9ENL3</accession>
<dbReference type="Gene3D" id="3.40.50.1000">
    <property type="entry name" value="HAD superfamily/HAD-like"/>
    <property type="match status" value="1"/>
</dbReference>
<feature type="region of interest" description="Disordered" evidence="1">
    <location>
        <begin position="1"/>
        <end position="23"/>
    </location>
</feature>
<dbReference type="Pfam" id="PF12710">
    <property type="entry name" value="HAD"/>
    <property type="match status" value="1"/>
</dbReference>
<dbReference type="EMBL" id="CP003190">
    <property type="protein sequence ID" value="AGL85235.1"/>
    <property type="molecule type" value="Genomic_DNA"/>
</dbReference>
<organism evidence="2 3">
    <name type="scientific">Pseudomonas protegens (strain DSM 19095 / LMG 27888 / CFBP 6595 / CHA0)</name>
    <dbReference type="NCBI Taxonomy" id="1124983"/>
    <lineage>
        <taxon>Bacteria</taxon>
        <taxon>Pseudomonadati</taxon>
        <taxon>Pseudomonadota</taxon>
        <taxon>Gammaproteobacteria</taxon>
        <taxon>Pseudomonadales</taxon>
        <taxon>Pseudomonadaceae</taxon>
        <taxon>Pseudomonas</taxon>
    </lineage>
</organism>
<dbReference type="KEGG" id="pprc:PFLCHA0_c34660"/>
<dbReference type="HOGENOM" id="CLU_052657_2_1_6"/>
<gene>
    <name evidence="2" type="primary">cicA</name>
    <name evidence="2" type="ORF">PFLCHA0_c34660</name>
</gene>
<sequence length="248" mass="27534">MRTPMPPHPPTGPLAPTGLPSQAPQSVAQALAPDTIGINPDASQVLSVFDFDGTLTRHDSFVPFLRFAFGHRQFNRRILGLALPSLRFLVRRVDRDQLKAQLISTFLTGVEAAWLQQRAEAFCQQAWSRLMRPAGLQAVAQELRSGALVTLCSASPALVLQPFATRLGISLIGTELEVVDGILSGRITGNNCRCQNKVLRLESVYGPLNQYRLRAWGDTRGDRELLAAAQDAHWRHFHPSWRRGQRAR</sequence>
<evidence type="ECO:0000313" key="2">
    <source>
        <dbReference type="EMBL" id="AGL85235.1"/>
    </source>
</evidence>
<dbReference type="Proteomes" id="UP000013940">
    <property type="component" value="Chromosome"/>
</dbReference>
<evidence type="ECO:0000313" key="3">
    <source>
        <dbReference type="Proteomes" id="UP000013940"/>
    </source>
</evidence>
<dbReference type="InterPro" id="IPR036412">
    <property type="entry name" value="HAD-like_sf"/>
</dbReference>
<dbReference type="NCBIfam" id="TIGR01488">
    <property type="entry name" value="HAD-SF-IB"/>
    <property type="match status" value="1"/>
</dbReference>
<dbReference type="eggNOG" id="COG0560">
    <property type="taxonomic scope" value="Bacteria"/>
</dbReference>
<evidence type="ECO:0000256" key="1">
    <source>
        <dbReference type="SAM" id="MobiDB-lite"/>
    </source>
</evidence>
<dbReference type="AlphaFoldDB" id="A0A2C9ENL3"/>
<feature type="compositionally biased region" description="Pro residues" evidence="1">
    <location>
        <begin position="1"/>
        <end position="13"/>
    </location>
</feature>
<dbReference type="InterPro" id="IPR006385">
    <property type="entry name" value="HAD_hydro_SerB1"/>
</dbReference>
<dbReference type="InterPro" id="IPR023214">
    <property type="entry name" value="HAD_sf"/>
</dbReference>
<name>A0A2C9ENL3_PSEPH</name>
<dbReference type="Gene3D" id="1.20.1440.100">
    <property type="entry name" value="SG protein - dephosphorylation function"/>
    <property type="match status" value="1"/>
</dbReference>
<dbReference type="NCBIfam" id="TIGR01490">
    <property type="entry name" value="HAD-SF-IB-hyp1"/>
    <property type="match status" value="1"/>
</dbReference>
<protein>
    <submittedName>
        <fullName evidence="2">Protein CicA</fullName>
    </submittedName>
</protein>
<proteinExistence type="predicted"/>
<reference evidence="3" key="1">
    <citation type="journal article" date="2014" name="Genome Announc.">
        <title>Full-genome sequence of the plant growth-promoting bacterium Pseudomonas protegens CHA0.</title>
        <authorList>
            <person name="Jousset A."/>
            <person name="Schuldes J."/>
            <person name="Keel C."/>
            <person name="Maurhofer M."/>
            <person name="Daniel R."/>
            <person name="Scheu S."/>
            <person name="Thuermer A."/>
        </authorList>
    </citation>
    <scope>NUCLEOTIDE SEQUENCE [LARGE SCALE GENOMIC DNA]</scope>
    <source>
        <strain evidence="3">DSM 19095 / LMG 27888 / CFBP 6595 / CHA0</strain>
    </source>
</reference>
<dbReference type="SUPFAM" id="SSF56784">
    <property type="entry name" value="HAD-like"/>
    <property type="match status" value="1"/>
</dbReference>